<protein>
    <submittedName>
        <fullName evidence="1">Uncharacterized protein</fullName>
    </submittedName>
</protein>
<dbReference type="RefSeq" id="WP_120194084.1">
    <property type="nucleotide sequence ID" value="NZ_RAPK01000011.1"/>
</dbReference>
<gene>
    <name evidence="1" type="ORF">ATL39_2939</name>
</gene>
<dbReference type="OrthoDB" id="2967118at2"/>
<proteinExistence type="predicted"/>
<organism evidence="1 2">
    <name type="scientific">Sinobaca qinghaiensis</name>
    <dbReference type="NCBI Taxonomy" id="342944"/>
    <lineage>
        <taxon>Bacteria</taxon>
        <taxon>Bacillati</taxon>
        <taxon>Bacillota</taxon>
        <taxon>Bacilli</taxon>
        <taxon>Bacillales</taxon>
        <taxon>Sporolactobacillaceae</taxon>
        <taxon>Sinobaca</taxon>
    </lineage>
</organism>
<evidence type="ECO:0000313" key="2">
    <source>
        <dbReference type="Proteomes" id="UP000285120"/>
    </source>
</evidence>
<comment type="caution">
    <text evidence="1">The sequence shown here is derived from an EMBL/GenBank/DDBJ whole genome shotgun (WGS) entry which is preliminary data.</text>
</comment>
<dbReference type="Proteomes" id="UP000285120">
    <property type="component" value="Unassembled WGS sequence"/>
</dbReference>
<keyword evidence="2" id="KW-1185">Reference proteome</keyword>
<evidence type="ECO:0000313" key="1">
    <source>
        <dbReference type="EMBL" id="RKD69519.1"/>
    </source>
</evidence>
<sequence length="113" mass="12642">MSLQVIISKTNEEIEVRSVEGQQDIYDIAGNEAITLEMIPELDIYALVTEGQYEEADYKMKSKDFGDLTNKYSLKGTSVLLALDSKGNYSSLTDMQVEAVRQLQEEQGGLINK</sequence>
<accession>A0A419UWL2</accession>
<dbReference type="AlphaFoldDB" id="A0A419UWL2"/>
<reference evidence="1 2" key="1">
    <citation type="submission" date="2018-09" db="EMBL/GenBank/DDBJ databases">
        <title>Genomic Encyclopedia of Archaeal and Bacterial Type Strains, Phase II (KMG-II): from individual species to whole genera.</title>
        <authorList>
            <person name="Goeker M."/>
        </authorList>
    </citation>
    <scope>NUCLEOTIDE SEQUENCE [LARGE SCALE GENOMIC DNA]</scope>
    <source>
        <strain evidence="1 2">DSM 17008</strain>
    </source>
</reference>
<dbReference type="EMBL" id="RAPK01000011">
    <property type="protein sequence ID" value="RKD69519.1"/>
    <property type="molecule type" value="Genomic_DNA"/>
</dbReference>
<name>A0A419UWL2_9BACL</name>